<name>A0AAV8SXJ5_9ROSI</name>
<proteinExistence type="predicted"/>
<evidence type="ECO:0000313" key="1">
    <source>
        <dbReference type="EMBL" id="KAJ8759028.1"/>
    </source>
</evidence>
<dbReference type="InterPro" id="IPR039349">
    <property type="entry name" value="PRIN2"/>
</dbReference>
<keyword evidence="2" id="KW-1185">Reference proteome</keyword>
<dbReference type="AlphaFoldDB" id="A0AAV8SXJ5"/>
<dbReference type="EMBL" id="JAIWQS010000007">
    <property type="protein sequence ID" value="KAJ8759028.1"/>
    <property type="molecule type" value="Genomic_DNA"/>
</dbReference>
<sequence>MALYGPVLFHVSASPTLPSPVYTPSNNPPLYFRSSSVFLQRTVSIGPVRASPTTQSYVYPDPVPEFAQYETQKFRRELLKKLSEDKETFGVELHKVVDICSEIFSEFLNKEYGGPGAMMIEPFTDMLIALKENRLPGAPLAARVALLWAQNYVDLDWEHWNSKPSK</sequence>
<accession>A0AAV8SXJ5</accession>
<dbReference type="GO" id="GO:0010468">
    <property type="term" value="P:regulation of gene expression"/>
    <property type="evidence" value="ECO:0007669"/>
    <property type="project" value="InterPro"/>
</dbReference>
<gene>
    <name evidence="1" type="ORF">K2173_003266</name>
</gene>
<comment type="caution">
    <text evidence="1">The sequence shown here is derived from an EMBL/GenBank/DDBJ whole genome shotgun (WGS) entry which is preliminary data.</text>
</comment>
<protein>
    <submittedName>
        <fullName evidence="1">Uncharacterized protein</fullName>
    </submittedName>
</protein>
<dbReference type="PANTHER" id="PTHR35987:SF3">
    <property type="entry name" value="PROTEIN PLASTID REDOX INSENSITIVE 2-LIKE ISOFORM X1"/>
    <property type="match status" value="1"/>
</dbReference>
<dbReference type="Proteomes" id="UP001159364">
    <property type="component" value="Linkage Group LG07"/>
</dbReference>
<evidence type="ECO:0000313" key="2">
    <source>
        <dbReference type="Proteomes" id="UP001159364"/>
    </source>
</evidence>
<reference evidence="1 2" key="1">
    <citation type="submission" date="2021-09" db="EMBL/GenBank/DDBJ databases">
        <title>Genomic insights and catalytic innovation underlie evolution of tropane alkaloids biosynthesis.</title>
        <authorList>
            <person name="Wang Y.-J."/>
            <person name="Tian T."/>
            <person name="Huang J.-P."/>
            <person name="Huang S.-X."/>
        </authorList>
    </citation>
    <scope>NUCLEOTIDE SEQUENCE [LARGE SCALE GENOMIC DNA]</scope>
    <source>
        <strain evidence="1">KIB-2018</strain>
        <tissue evidence="1">Leaf</tissue>
    </source>
</reference>
<dbReference type="PANTHER" id="PTHR35987">
    <property type="entry name" value="PROTEIN PLASTID REDOX INSENSITIVE 2, CHLOROPLASTIC-RELATED"/>
    <property type="match status" value="1"/>
</dbReference>
<organism evidence="1 2">
    <name type="scientific">Erythroxylum novogranatense</name>
    <dbReference type="NCBI Taxonomy" id="1862640"/>
    <lineage>
        <taxon>Eukaryota</taxon>
        <taxon>Viridiplantae</taxon>
        <taxon>Streptophyta</taxon>
        <taxon>Embryophyta</taxon>
        <taxon>Tracheophyta</taxon>
        <taxon>Spermatophyta</taxon>
        <taxon>Magnoliopsida</taxon>
        <taxon>eudicotyledons</taxon>
        <taxon>Gunneridae</taxon>
        <taxon>Pentapetalae</taxon>
        <taxon>rosids</taxon>
        <taxon>fabids</taxon>
        <taxon>Malpighiales</taxon>
        <taxon>Erythroxylaceae</taxon>
        <taxon>Erythroxylum</taxon>
    </lineage>
</organism>